<protein>
    <recommendedName>
        <fullName evidence="8">Ancillary SecYEG translocon subunit</fullName>
    </recommendedName>
</protein>
<gene>
    <name evidence="11" type="ORF">KDM87_07355</name>
</gene>
<dbReference type="EMBL" id="JAGSPK010000002">
    <property type="protein sequence ID" value="MBR7792412.1"/>
    <property type="molecule type" value="Genomic_DNA"/>
</dbReference>
<dbReference type="Pfam" id="PF09976">
    <property type="entry name" value="TPR_21"/>
    <property type="match status" value="1"/>
</dbReference>
<dbReference type="InterPro" id="IPR011990">
    <property type="entry name" value="TPR-like_helical_dom_sf"/>
</dbReference>
<organism evidence="11 12">
    <name type="scientific">Undibacterium rivi</name>
    <dbReference type="NCBI Taxonomy" id="2828729"/>
    <lineage>
        <taxon>Bacteria</taxon>
        <taxon>Pseudomonadati</taxon>
        <taxon>Pseudomonadota</taxon>
        <taxon>Betaproteobacteria</taxon>
        <taxon>Burkholderiales</taxon>
        <taxon>Oxalobacteraceae</taxon>
        <taxon>Undibacterium</taxon>
    </lineage>
</organism>
<keyword evidence="2" id="KW-1003">Cell membrane</keyword>
<evidence type="ECO:0000256" key="6">
    <source>
        <dbReference type="ARBA" id="ARBA00023186"/>
    </source>
</evidence>
<keyword evidence="3 9" id="KW-0812">Transmembrane</keyword>
<dbReference type="InterPro" id="IPR018704">
    <property type="entry name" value="SecYEG/CpoB_TPR"/>
</dbReference>
<dbReference type="InterPro" id="IPR026039">
    <property type="entry name" value="YfgM"/>
</dbReference>
<comment type="similarity">
    <text evidence="7">Belongs to the YfgM family.</text>
</comment>
<evidence type="ECO:0000313" key="11">
    <source>
        <dbReference type="EMBL" id="MBR7792412.1"/>
    </source>
</evidence>
<keyword evidence="6" id="KW-0143">Chaperone</keyword>
<evidence type="ECO:0000313" key="12">
    <source>
        <dbReference type="Proteomes" id="UP000682982"/>
    </source>
</evidence>
<keyword evidence="4 9" id="KW-1133">Transmembrane helix</keyword>
<comment type="subcellular location">
    <subcellularLocation>
        <location evidence="1">Cell membrane</location>
        <topology evidence="1">Single-pass type II membrane protein</topology>
    </subcellularLocation>
</comment>
<evidence type="ECO:0000256" key="3">
    <source>
        <dbReference type="ARBA" id="ARBA00022692"/>
    </source>
</evidence>
<proteinExistence type="inferred from homology"/>
<dbReference type="Gene3D" id="1.25.40.10">
    <property type="entry name" value="Tetratricopeptide repeat domain"/>
    <property type="match status" value="1"/>
</dbReference>
<evidence type="ECO:0000256" key="1">
    <source>
        <dbReference type="ARBA" id="ARBA00004401"/>
    </source>
</evidence>
<evidence type="ECO:0000256" key="7">
    <source>
        <dbReference type="ARBA" id="ARBA00024197"/>
    </source>
</evidence>
<feature type="transmembrane region" description="Helical" evidence="9">
    <location>
        <begin position="21"/>
        <end position="42"/>
    </location>
</feature>
<comment type="caution">
    <text evidence="11">The sequence shown here is derived from an EMBL/GenBank/DDBJ whole genome shotgun (WGS) entry which is preliminary data.</text>
</comment>
<keyword evidence="12" id="KW-1185">Reference proteome</keyword>
<dbReference type="PANTHER" id="PTHR38035">
    <property type="entry name" value="UPF0070 PROTEIN YFGM"/>
    <property type="match status" value="1"/>
</dbReference>
<evidence type="ECO:0000256" key="4">
    <source>
        <dbReference type="ARBA" id="ARBA00022989"/>
    </source>
</evidence>
<dbReference type="RefSeq" id="WP_212678455.1">
    <property type="nucleotide sequence ID" value="NZ_JAGSPK010000002.1"/>
</dbReference>
<accession>A0ABS5H159</accession>
<evidence type="ECO:0000256" key="9">
    <source>
        <dbReference type="SAM" id="Phobius"/>
    </source>
</evidence>
<keyword evidence="5 9" id="KW-0472">Membrane</keyword>
<evidence type="ECO:0000259" key="10">
    <source>
        <dbReference type="Pfam" id="PF09976"/>
    </source>
</evidence>
<name>A0ABS5H159_9BURK</name>
<evidence type="ECO:0000256" key="2">
    <source>
        <dbReference type="ARBA" id="ARBA00022475"/>
    </source>
</evidence>
<feature type="domain" description="Ancillary SecYEG translocon subunit/Cell division coordinator CpoB TPR" evidence="10">
    <location>
        <begin position="15"/>
        <end position="208"/>
    </location>
</feature>
<evidence type="ECO:0000256" key="8">
    <source>
        <dbReference type="ARBA" id="ARBA00024235"/>
    </source>
</evidence>
<sequence length="216" mass="23829">MAYDLEEQEQLATLKATWKQYGNLITWVLIIALAAYAGWMQWNNYQTNQAGQASQLYEELQKSVTAKDAAKIQRAVGDLKEKFPATSYASMAALVSAKTSFDANDLKSAKSQLQWVIDSGRGDEYKALAKIRLAGILLDEKLFDEALKQLSGEFPAELQADVADRKGDIFVAQAKLDDARKSYQVALDKATEKNSVKQLIQIKLDAIGGSVESVSK</sequence>
<evidence type="ECO:0000256" key="5">
    <source>
        <dbReference type="ARBA" id="ARBA00023136"/>
    </source>
</evidence>
<dbReference type="PANTHER" id="PTHR38035:SF1">
    <property type="entry name" value="ANCILLARY SECYEG TRANSLOCON SUBUNIT"/>
    <property type="match status" value="1"/>
</dbReference>
<dbReference type="Proteomes" id="UP000682982">
    <property type="component" value="Unassembled WGS sequence"/>
</dbReference>
<reference evidence="11 12" key="1">
    <citation type="submission" date="2021-04" db="EMBL/GenBank/DDBJ databases">
        <title>novel species isolated from subtropical streams in China.</title>
        <authorList>
            <person name="Lu H."/>
        </authorList>
    </citation>
    <scope>NUCLEOTIDE SEQUENCE [LARGE SCALE GENOMIC DNA]</scope>
    <source>
        <strain evidence="11 12">FT147W</strain>
    </source>
</reference>
<dbReference type="PIRSF" id="PIRSF006170">
    <property type="entry name" value="YfgM"/>
    <property type="match status" value="1"/>
</dbReference>